<evidence type="ECO:0000313" key="4">
    <source>
        <dbReference type="EMBL" id="KAB2816029.1"/>
    </source>
</evidence>
<evidence type="ECO:0000256" key="1">
    <source>
        <dbReference type="ARBA" id="ARBA00022516"/>
    </source>
</evidence>
<dbReference type="RefSeq" id="WP_151693458.1">
    <property type="nucleotide sequence ID" value="NZ_BMGX01000001.1"/>
</dbReference>
<dbReference type="InterPro" id="IPR007431">
    <property type="entry name" value="ACP_PD"/>
</dbReference>
<dbReference type="GO" id="GO:0008770">
    <property type="term" value="F:[acyl-carrier-protein] phosphodiesterase activity"/>
    <property type="evidence" value="ECO:0007669"/>
    <property type="project" value="InterPro"/>
</dbReference>
<evidence type="ECO:0000256" key="3">
    <source>
        <dbReference type="ARBA" id="ARBA00023098"/>
    </source>
</evidence>
<keyword evidence="3" id="KW-0443">Lipid metabolism</keyword>
<dbReference type="PANTHER" id="PTHR38764">
    <property type="entry name" value="ACYL CARRIER PROTEIN PHOSPHODIESTERASE"/>
    <property type="match status" value="1"/>
</dbReference>
<keyword evidence="1" id="KW-0444">Lipid biosynthesis</keyword>
<evidence type="ECO:0000256" key="2">
    <source>
        <dbReference type="ARBA" id="ARBA00022801"/>
    </source>
</evidence>
<dbReference type="GO" id="GO:0006633">
    <property type="term" value="P:fatty acid biosynthetic process"/>
    <property type="evidence" value="ECO:0007669"/>
    <property type="project" value="InterPro"/>
</dbReference>
<sequence>MNFLAHLYLSFDDREVAIGNFVADSVKGEGLPHHSARIKTGIALHRAIDDFTDHHDIVRLSKQRLFPRYSHYSAVLVDIFYDHFLALNWKKWHNVPLRDFAHFHYEFFRSRKEDLPKQVQHMLPYMIQYDWLTNYAKFEGMKRVLGGMSRRASFNSKMEKAVEELHEFHAEFQSEFNAFFPQLIDFSKSKLDELKNNEE</sequence>
<dbReference type="EMBL" id="WBVQ01000002">
    <property type="protein sequence ID" value="KAB2816029.1"/>
    <property type="molecule type" value="Genomic_DNA"/>
</dbReference>
<comment type="caution">
    <text evidence="4">The sequence shown here is derived from an EMBL/GenBank/DDBJ whole genome shotgun (WGS) entry which is preliminary data.</text>
</comment>
<dbReference type="Pfam" id="PF04336">
    <property type="entry name" value="ACP_PD"/>
    <property type="match status" value="1"/>
</dbReference>
<accession>A0A6L3ZGG3</accession>
<dbReference type="PIRSF" id="PIRSF011489">
    <property type="entry name" value="DUF479"/>
    <property type="match status" value="1"/>
</dbReference>
<name>A0A6L3ZGG3_9FLAO</name>
<organism evidence="4 5">
    <name type="scientific">Phaeocystidibacter marisrubri</name>
    <dbReference type="NCBI Taxonomy" id="1577780"/>
    <lineage>
        <taxon>Bacteria</taxon>
        <taxon>Pseudomonadati</taxon>
        <taxon>Bacteroidota</taxon>
        <taxon>Flavobacteriia</taxon>
        <taxon>Flavobacteriales</taxon>
        <taxon>Phaeocystidibacteraceae</taxon>
        <taxon>Phaeocystidibacter</taxon>
    </lineage>
</organism>
<dbReference type="AlphaFoldDB" id="A0A6L3ZGG3"/>
<gene>
    <name evidence="4" type="ORF">F8C82_10060</name>
</gene>
<proteinExistence type="predicted"/>
<evidence type="ECO:0000313" key="5">
    <source>
        <dbReference type="Proteomes" id="UP000484164"/>
    </source>
</evidence>
<keyword evidence="5" id="KW-1185">Reference proteome</keyword>
<protein>
    <submittedName>
        <fullName evidence="4">DUF479 domain-containing protein</fullName>
    </submittedName>
</protein>
<dbReference type="Proteomes" id="UP000484164">
    <property type="component" value="Unassembled WGS sequence"/>
</dbReference>
<reference evidence="4 5" key="1">
    <citation type="submission" date="2019-10" db="EMBL/GenBank/DDBJ databases">
        <title>Genome sequence of Phaeocystidibacter marisrubri JCM30614 (type strain).</title>
        <authorList>
            <person name="Bowman J.P."/>
        </authorList>
    </citation>
    <scope>NUCLEOTIDE SEQUENCE [LARGE SCALE GENOMIC DNA]</scope>
    <source>
        <strain evidence="4 5">JCM 30614</strain>
    </source>
</reference>
<keyword evidence="2" id="KW-0378">Hydrolase</keyword>
<dbReference type="OrthoDB" id="8442777at2"/>
<dbReference type="PANTHER" id="PTHR38764:SF1">
    <property type="entry name" value="ACYL CARRIER PROTEIN PHOSPHODIESTERASE"/>
    <property type="match status" value="1"/>
</dbReference>